<dbReference type="OrthoDB" id="5350396at2759"/>
<feature type="region of interest" description="Disordered" evidence="2">
    <location>
        <begin position="1"/>
        <end position="112"/>
    </location>
</feature>
<reference evidence="3 4" key="1">
    <citation type="journal article" date="2021" name="Nat. Commun.">
        <title>Genetic determinants of endophytism in the Arabidopsis root mycobiome.</title>
        <authorList>
            <person name="Mesny F."/>
            <person name="Miyauchi S."/>
            <person name="Thiergart T."/>
            <person name="Pickel B."/>
            <person name="Atanasova L."/>
            <person name="Karlsson M."/>
            <person name="Huettel B."/>
            <person name="Barry K.W."/>
            <person name="Haridas S."/>
            <person name="Chen C."/>
            <person name="Bauer D."/>
            <person name="Andreopoulos W."/>
            <person name="Pangilinan J."/>
            <person name="LaButti K."/>
            <person name="Riley R."/>
            <person name="Lipzen A."/>
            <person name="Clum A."/>
            <person name="Drula E."/>
            <person name="Henrissat B."/>
            <person name="Kohler A."/>
            <person name="Grigoriev I.V."/>
            <person name="Martin F.M."/>
            <person name="Hacquard S."/>
        </authorList>
    </citation>
    <scope>NUCLEOTIDE SEQUENCE [LARGE SCALE GENOMIC DNA]</scope>
    <source>
        <strain evidence="3 4">MPI-CAGE-CH-0241</strain>
    </source>
</reference>
<protein>
    <submittedName>
        <fullName evidence="3">Uncharacterized protein</fullName>
    </submittedName>
</protein>
<evidence type="ECO:0000313" key="4">
    <source>
        <dbReference type="Proteomes" id="UP000777438"/>
    </source>
</evidence>
<dbReference type="Proteomes" id="UP000777438">
    <property type="component" value="Unassembled WGS sequence"/>
</dbReference>
<feature type="coiled-coil region" evidence="1">
    <location>
        <begin position="602"/>
        <end position="632"/>
    </location>
</feature>
<feature type="compositionally biased region" description="Pro residues" evidence="2">
    <location>
        <begin position="40"/>
        <end position="50"/>
    </location>
</feature>
<proteinExistence type="predicted"/>
<evidence type="ECO:0000256" key="1">
    <source>
        <dbReference type="SAM" id="Coils"/>
    </source>
</evidence>
<keyword evidence="4" id="KW-1185">Reference proteome</keyword>
<gene>
    <name evidence="3" type="ORF">B0T10DRAFT_456316</name>
</gene>
<accession>A0A9P9AV75</accession>
<dbReference type="AlphaFoldDB" id="A0A9P9AV75"/>
<dbReference type="EMBL" id="JAGPYM010000005">
    <property type="protein sequence ID" value="KAH6894064.1"/>
    <property type="molecule type" value="Genomic_DNA"/>
</dbReference>
<evidence type="ECO:0000313" key="3">
    <source>
        <dbReference type="EMBL" id="KAH6894064.1"/>
    </source>
</evidence>
<feature type="compositionally biased region" description="Polar residues" evidence="2">
    <location>
        <begin position="1"/>
        <end position="10"/>
    </location>
</feature>
<feature type="compositionally biased region" description="Basic and acidic residues" evidence="2">
    <location>
        <begin position="18"/>
        <end position="34"/>
    </location>
</feature>
<sequence>MSQKLQNGNIKSFFKPVAKLEEPERPQTPRKSDDSSSLGPPSPSPLPPSSPFSTQWASPAAKTRAPPTRDLEIPASDDDDAFGSESSDGSLADLSTLLGRGKPVKPNDSPVKKLFATPKNKRTAVTFHSSPLAFLPKHKFDFRALARDAKKDDATNESSTKAKAISDDEDVTSGAEPSLDALEGIVKTEGGPSAHRVMRAVQRSGGGHLPLRYCFFKDDFIPPPSTTPPKRVRGPWGILTKADEKTRVEHFENGIPTAIFTAQGKPPDELFNWVLDELCVHESFTYREECIDLITRCPEQIERLVTPKRLKELFLRLGVSADLDDRESELPLLRLNIEPYEGRGWGCVESFLALLKILAVYMALPSVVFACHALLRMALDTVLYHSIELLKVYQETIQVLLHAVPEPNWAYICFATCSLIHKSIKPQSIRANVLACLPRHHIESSDLRRRLALTFLFDDPELAQKDPDKAVTVQKLIDRLDQDDFALSQDTDFTELQASILFLNTALDDGHFVKTDDPNDEKQFNEDIDELVRRLREIWKEINDSGMKLSRTELKSTIDWVRQRLMYSVRTKKKAKSSIFDTHTKEDKSLPKQREYMTNFLRKMKEDKFEDAKETKEEIEQLEKKAKDKSEQTQGY</sequence>
<keyword evidence="1" id="KW-0175">Coiled coil</keyword>
<organism evidence="3 4">
    <name type="scientific">Thelonectria olida</name>
    <dbReference type="NCBI Taxonomy" id="1576542"/>
    <lineage>
        <taxon>Eukaryota</taxon>
        <taxon>Fungi</taxon>
        <taxon>Dikarya</taxon>
        <taxon>Ascomycota</taxon>
        <taxon>Pezizomycotina</taxon>
        <taxon>Sordariomycetes</taxon>
        <taxon>Hypocreomycetidae</taxon>
        <taxon>Hypocreales</taxon>
        <taxon>Nectriaceae</taxon>
        <taxon>Thelonectria</taxon>
    </lineage>
</organism>
<feature type="region of interest" description="Disordered" evidence="2">
    <location>
        <begin position="149"/>
        <end position="175"/>
    </location>
</feature>
<comment type="caution">
    <text evidence="3">The sequence shown here is derived from an EMBL/GenBank/DDBJ whole genome shotgun (WGS) entry which is preliminary data.</text>
</comment>
<name>A0A9P9AV75_9HYPO</name>
<evidence type="ECO:0000256" key="2">
    <source>
        <dbReference type="SAM" id="MobiDB-lite"/>
    </source>
</evidence>